<evidence type="ECO:0000313" key="1">
    <source>
        <dbReference type="EMBL" id="MFC0349295.1"/>
    </source>
</evidence>
<proteinExistence type="predicted"/>
<dbReference type="EMBL" id="JBHLXJ010000005">
    <property type="protein sequence ID" value="MFC0349295.1"/>
    <property type="molecule type" value="Genomic_DNA"/>
</dbReference>
<gene>
    <name evidence="1" type="ORF">ACFFJH_05720</name>
</gene>
<keyword evidence="2" id="KW-1185">Reference proteome</keyword>
<accession>A0ABV6IBT6</accession>
<evidence type="ECO:0000313" key="2">
    <source>
        <dbReference type="Proteomes" id="UP001589844"/>
    </source>
</evidence>
<organism evidence="1 2">
    <name type="scientific">Undibacterium danionis</name>
    <dbReference type="NCBI Taxonomy" id="1812100"/>
    <lineage>
        <taxon>Bacteria</taxon>
        <taxon>Pseudomonadati</taxon>
        <taxon>Pseudomonadota</taxon>
        <taxon>Betaproteobacteria</taxon>
        <taxon>Burkholderiales</taxon>
        <taxon>Oxalobacteraceae</taxon>
        <taxon>Undibacterium</taxon>
    </lineage>
</organism>
<protein>
    <recommendedName>
        <fullName evidence="3">Sel1 repeat family protein</fullName>
    </recommendedName>
</protein>
<sequence>MNNFKSRSAILIYLVILISGIFYANSDQPLESSTQKSKIPSSIETSPQQINALTARPTSPACSSDILIESESKMDAKIVRIYDAGRRMREIQSEFKNRVTELRSQINLLAGNPKQEFYVLAYFANAKQCFYKSKNKKLSEFSDQERETFNQECGQIESDYVNTPLLIFDRLLLEKTPTVRTYIAMTAIELSRFYKLSGEVELTEHSNGLLKLAKKEGEEAAQSGVVDANLLMAMAYDEGLFGENDRVKSFVYLRRANAMLPSQSVEKVIIEVKGRMSSTELKVANNIENTCFSNSSKFANPFG</sequence>
<dbReference type="RefSeq" id="WP_390210774.1">
    <property type="nucleotide sequence ID" value="NZ_JBHLXJ010000005.1"/>
</dbReference>
<name>A0ABV6IBT6_9BURK</name>
<comment type="caution">
    <text evidence="1">The sequence shown here is derived from an EMBL/GenBank/DDBJ whole genome shotgun (WGS) entry which is preliminary data.</text>
</comment>
<evidence type="ECO:0008006" key="3">
    <source>
        <dbReference type="Google" id="ProtNLM"/>
    </source>
</evidence>
<reference evidence="1 2" key="1">
    <citation type="submission" date="2024-09" db="EMBL/GenBank/DDBJ databases">
        <authorList>
            <person name="Sun Q."/>
            <person name="Mori K."/>
        </authorList>
    </citation>
    <scope>NUCLEOTIDE SEQUENCE [LARGE SCALE GENOMIC DNA]</scope>
    <source>
        <strain evidence="1 2">CCM 8677</strain>
    </source>
</reference>
<dbReference type="Proteomes" id="UP001589844">
    <property type="component" value="Unassembled WGS sequence"/>
</dbReference>